<sequence length="791" mass="86394">MAVMAMVIVMVMANIVIIIVTTATATTIIVIMTTAGAMTSRMATRREQRIHPGLAAKAQLVRRFVDTLYRHLALPRLRAGDRQQPAQHHRDLEPCDQPGPPADMSAHCQVSGERHPSKGADRKLRVVVAGGGPAGLLSALEAYKGGARVCVVEKRLAYTRDTWFDIYDQPFSRGLATLESWGFGWLAAARRLLTADLRGCGPENGLLEFQDWRTPSKTTQQQQQQQQQQPQPPLPAGEEAEAGEEADVVVGAITVRARVLEQFLAKVLQTVGVPILHAYEFVAHCPASTAASSASGRALFHATAGVPAAHYAHPRANDSALFWCSRPLSALTRRFHARTPDARDSTSPAAFLALDFDVLVGADGTQSRVRQFSRVPYRQQNSFLLGHHHVTLPDLHQTTLILNFAPTTPPAAAKTSSRHTPPPLHPSTSSPSPSPPAEPSPECPRVNERVGQDFAGLAIDGVTSVFKRFYQGHCHMQVLFSREEGLRIVQRYREERGGGVSAAAAATTMTANSAAGTTDGKQEEEEDVFRLWRARGSQERDDAAAVLRVGEGEELLLRKHRSPASLQRALLLRPTGRQASPTPVPLVEQQPQPPREEDASVTTAQYDISLFPIIVRKADVTALAAHPSTSNALVVLIGDAAVSAHYRLGVGINAAFESAWTFGKLVGDLQHLKARTHQLDAAPMEALRRSYEDEVQARLERMVQFQVSTMALETVCDMAVFFDQTAPSQFDSQLVFAKDRRLRDYIGGGGYVGSSSAAAKPLSPEQILHLCPALRPFLSSQHQRHQRHRKC</sequence>
<feature type="compositionally biased region" description="Pro residues" evidence="4">
    <location>
        <begin position="432"/>
        <end position="442"/>
    </location>
</feature>
<dbReference type="SUPFAM" id="SSF51905">
    <property type="entry name" value="FAD/NAD(P)-binding domain"/>
    <property type="match status" value="1"/>
</dbReference>
<evidence type="ECO:0000256" key="2">
    <source>
        <dbReference type="ARBA" id="ARBA00023002"/>
    </source>
</evidence>
<dbReference type="RefSeq" id="XP_004367714.1">
    <property type="nucleotide sequence ID" value="XM_004367657.1"/>
</dbReference>
<feature type="region of interest" description="Disordered" evidence="4">
    <location>
        <begin position="574"/>
        <end position="600"/>
    </location>
</feature>
<protein>
    <recommendedName>
        <fullName evidence="6">FAD-dependent oxidoreductase 2 FAD-binding domain-containing protein</fullName>
    </recommendedName>
</protein>
<evidence type="ECO:0000256" key="1">
    <source>
        <dbReference type="ARBA" id="ARBA00022630"/>
    </source>
</evidence>
<feature type="compositionally biased region" description="Low complexity" evidence="4">
    <location>
        <begin position="410"/>
        <end position="419"/>
    </location>
</feature>
<keyword evidence="1" id="KW-0285">Flavoprotein</keyword>
<dbReference type="OrthoDB" id="20799at2759"/>
<evidence type="ECO:0000256" key="3">
    <source>
        <dbReference type="ARBA" id="ARBA00023033"/>
    </source>
</evidence>
<dbReference type="InterPro" id="IPR036188">
    <property type="entry name" value="FAD/NAD-bd_sf"/>
</dbReference>
<dbReference type="InterPro" id="IPR003953">
    <property type="entry name" value="FAD-dep_OxRdtase_2_FAD-bd"/>
</dbReference>
<dbReference type="KEGG" id="acan:ACA1_255890"/>
<evidence type="ECO:0000256" key="5">
    <source>
        <dbReference type="SAM" id="Phobius"/>
    </source>
</evidence>
<dbReference type="GO" id="GO:0004497">
    <property type="term" value="F:monooxygenase activity"/>
    <property type="evidence" value="ECO:0007669"/>
    <property type="project" value="UniProtKB-KW"/>
</dbReference>
<feature type="compositionally biased region" description="Low complexity" evidence="4">
    <location>
        <begin position="220"/>
        <end position="229"/>
    </location>
</feature>
<keyword evidence="5" id="KW-1133">Transmembrane helix</keyword>
<dbReference type="OMA" id="NYMATAM"/>
<feature type="domain" description="FAD-dependent oxidoreductase 2 FAD-binding" evidence="6">
    <location>
        <begin position="126"/>
        <end position="154"/>
    </location>
</feature>
<proteinExistence type="predicted"/>
<keyword evidence="3" id="KW-0503">Monooxygenase</keyword>
<evidence type="ECO:0000313" key="7">
    <source>
        <dbReference type="EMBL" id="ELR22458.1"/>
    </source>
</evidence>
<gene>
    <name evidence="7" type="ORF">ACA1_255890</name>
</gene>
<evidence type="ECO:0000259" key="6">
    <source>
        <dbReference type="Pfam" id="PF00890"/>
    </source>
</evidence>
<evidence type="ECO:0000313" key="8">
    <source>
        <dbReference type="Proteomes" id="UP000011083"/>
    </source>
</evidence>
<feature type="region of interest" description="Disordered" evidence="4">
    <location>
        <begin position="214"/>
        <end position="242"/>
    </location>
</feature>
<dbReference type="AlphaFoldDB" id="L8HCI0"/>
<organism evidence="7 8">
    <name type="scientific">Acanthamoeba castellanii (strain ATCC 30010 / Neff)</name>
    <dbReference type="NCBI Taxonomy" id="1257118"/>
    <lineage>
        <taxon>Eukaryota</taxon>
        <taxon>Amoebozoa</taxon>
        <taxon>Discosea</taxon>
        <taxon>Longamoebia</taxon>
        <taxon>Centramoebida</taxon>
        <taxon>Acanthamoebidae</taxon>
        <taxon>Acanthamoeba</taxon>
    </lineage>
</organism>
<dbReference type="VEuPathDB" id="AmoebaDB:ACA1_255890"/>
<feature type="transmembrane region" description="Helical" evidence="5">
    <location>
        <begin position="6"/>
        <end position="39"/>
    </location>
</feature>
<keyword evidence="5" id="KW-0812">Transmembrane</keyword>
<dbReference type="Proteomes" id="UP000011083">
    <property type="component" value="Unassembled WGS sequence"/>
</dbReference>
<dbReference type="GeneID" id="14923396"/>
<dbReference type="EMBL" id="KB007885">
    <property type="protein sequence ID" value="ELR22458.1"/>
    <property type="molecule type" value="Genomic_DNA"/>
</dbReference>
<accession>L8HCI0</accession>
<reference evidence="7 8" key="1">
    <citation type="journal article" date="2013" name="Genome Biol.">
        <title>Genome of Acanthamoeba castellanii highlights extensive lateral gene transfer and early evolution of tyrosine kinase signaling.</title>
        <authorList>
            <person name="Clarke M."/>
            <person name="Lohan A.J."/>
            <person name="Liu B."/>
            <person name="Lagkouvardos I."/>
            <person name="Roy S."/>
            <person name="Zafar N."/>
            <person name="Bertelli C."/>
            <person name="Schilde C."/>
            <person name="Kianianmomeni A."/>
            <person name="Burglin T.R."/>
            <person name="Frech C."/>
            <person name="Turcotte B."/>
            <person name="Kopec K.O."/>
            <person name="Synnott J.M."/>
            <person name="Choo C."/>
            <person name="Paponov I."/>
            <person name="Finkler A."/>
            <person name="Soon Heng Tan C."/>
            <person name="Hutchins A.P."/>
            <person name="Weinmeier T."/>
            <person name="Rattei T."/>
            <person name="Chu J.S."/>
            <person name="Gimenez G."/>
            <person name="Irimia M."/>
            <person name="Rigden D.J."/>
            <person name="Fitzpatrick D.A."/>
            <person name="Lorenzo-Morales J."/>
            <person name="Bateman A."/>
            <person name="Chiu C.H."/>
            <person name="Tang P."/>
            <person name="Hegemann P."/>
            <person name="Fromm H."/>
            <person name="Raoult D."/>
            <person name="Greub G."/>
            <person name="Miranda-Saavedra D."/>
            <person name="Chen N."/>
            <person name="Nash P."/>
            <person name="Ginger M.L."/>
            <person name="Horn M."/>
            <person name="Schaap P."/>
            <person name="Caler L."/>
            <person name="Loftus B."/>
        </authorList>
    </citation>
    <scope>NUCLEOTIDE SEQUENCE [LARGE SCALE GENOMIC DNA]</scope>
    <source>
        <strain evidence="7 8">Neff</strain>
    </source>
</reference>
<feature type="region of interest" description="Disordered" evidence="4">
    <location>
        <begin position="80"/>
        <end position="119"/>
    </location>
</feature>
<dbReference type="Pfam" id="PF00890">
    <property type="entry name" value="FAD_binding_2"/>
    <property type="match status" value="1"/>
</dbReference>
<dbReference type="Gene3D" id="3.50.50.60">
    <property type="entry name" value="FAD/NAD(P)-binding domain"/>
    <property type="match status" value="2"/>
</dbReference>
<dbReference type="PANTHER" id="PTHR13789:SF309">
    <property type="entry name" value="PUTATIVE (AFU_ORTHOLOGUE AFUA_6G14510)-RELATED"/>
    <property type="match status" value="1"/>
</dbReference>
<feature type="region of interest" description="Disordered" evidence="4">
    <location>
        <begin position="407"/>
        <end position="447"/>
    </location>
</feature>
<name>L8HCI0_ACACF</name>
<evidence type="ECO:0000256" key="4">
    <source>
        <dbReference type="SAM" id="MobiDB-lite"/>
    </source>
</evidence>
<keyword evidence="2" id="KW-0560">Oxidoreductase</keyword>
<dbReference type="InterPro" id="IPR050493">
    <property type="entry name" value="FAD-dep_Monooxygenase_BioMet"/>
</dbReference>
<keyword evidence="8" id="KW-1185">Reference proteome</keyword>
<dbReference type="PANTHER" id="PTHR13789">
    <property type="entry name" value="MONOOXYGENASE"/>
    <property type="match status" value="1"/>
</dbReference>
<keyword evidence="5" id="KW-0472">Membrane</keyword>